<evidence type="ECO:0000313" key="2">
    <source>
        <dbReference type="Proteomes" id="UP000053462"/>
    </source>
</evidence>
<comment type="caution">
    <text evidence="1">The sequence shown here is derived from an EMBL/GenBank/DDBJ whole genome shotgun (WGS) entry which is preliminary data.</text>
</comment>
<accession>A0A117IST7</accession>
<name>A0A117IST7_9EURY</name>
<gene>
    <name evidence="1" type="ORF">APY94_11615</name>
</gene>
<dbReference type="AlphaFoldDB" id="A0A117IST7"/>
<dbReference type="OrthoDB" id="101809at2157"/>
<keyword evidence="2" id="KW-1185">Reference proteome</keyword>
<sequence length="68" mass="7707">MERYLNYLKGAGYTKFKTLPKGVIFEKDNSTLLLLKIEDETNIYILLAKGNKDDVLKIAGLELTSFPP</sequence>
<reference evidence="1 2" key="1">
    <citation type="submission" date="2015-10" db="EMBL/GenBank/DDBJ databases">
        <title>Draft genome sequence of Thermococcus celericrescens strain DSM 17994.</title>
        <authorList>
            <person name="Hong S.-J."/>
            <person name="Park C.-E."/>
            <person name="Shin J.-H."/>
        </authorList>
    </citation>
    <scope>NUCLEOTIDE SEQUENCE [LARGE SCALE GENOMIC DNA]</scope>
    <source>
        <strain evidence="1 2">DSM 17994</strain>
    </source>
</reference>
<organism evidence="1 2">
    <name type="scientific">Thermococcus celericrescens</name>
    <dbReference type="NCBI Taxonomy" id="227598"/>
    <lineage>
        <taxon>Archaea</taxon>
        <taxon>Methanobacteriati</taxon>
        <taxon>Methanobacteriota</taxon>
        <taxon>Thermococci</taxon>
        <taxon>Thermococcales</taxon>
        <taxon>Thermococcaceae</taxon>
        <taxon>Thermococcus</taxon>
    </lineage>
</organism>
<protein>
    <submittedName>
        <fullName evidence="1">Uncharacterized protein</fullName>
    </submittedName>
</protein>
<dbReference type="EMBL" id="LLYW01000045">
    <property type="protein sequence ID" value="KUH31887.1"/>
    <property type="molecule type" value="Genomic_DNA"/>
</dbReference>
<evidence type="ECO:0000313" key="1">
    <source>
        <dbReference type="EMBL" id="KUH31887.1"/>
    </source>
</evidence>
<proteinExistence type="predicted"/>
<dbReference type="Proteomes" id="UP000053462">
    <property type="component" value="Unassembled WGS sequence"/>
</dbReference>
<dbReference type="RefSeq" id="WP_058939788.1">
    <property type="nucleotide sequence ID" value="NZ_LLYW01000045.1"/>
</dbReference>